<gene>
    <name evidence="3" type="ORF">HARCEL1_02330</name>
</gene>
<evidence type="ECO:0000313" key="4">
    <source>
        <dbReference type="Proteomes" id="UP000244727"/>
    </source>
</evidence>
<feature type="domain" description="DUF7490" evidence="2">
    <location>
        <begin position="159"/>
        <end position="258"/>
    </location>
</feature>
<name>A0A2R4WYM2_9EURY</name>
<keyword evidence="4" id="KW-1185">Reference proteome</keyword>
<dbReference type="InterPro" id="IPR055913">
    <property type="entry name" value="DUF7490"/>
</dbReference>
<accession>A0A2R4WYM2</accession>
<dbReference type="NCBIfam" id="TIGR04126">
    <property type="entry name" value="PGF_CTERM"/>
    <property type="match status" value="1"/>
</dbReference>
<proteinExistence type="predicted"/>
<dbReference type="Proteomes" id="UP000244727">
    <property type="component" value="Chromosome"/>
</dbReference>
<dbReference type="GO" id="GO:0005886">
    <property type="term" value="C:plasma membrane"/>
    <property type="evidence" value="ECO:0007669"/>
    <property type="project" value="UniProtKB-SubCell"/>
</dbReference>
<dbReference type="InterPro" id="IPR026371">
    <property type="entry name" value="PGF_CTERM"/>
</dbReference>
<sequence length="329" mass="34533">MKRERYLAAGVAGLCVLALVALLVVPGAIAEETEPSSYLSITEVGVDPVEASGNAATFSFPVAVSHGGGPAENVTARVRAIDDASGLIAAETTIAIDNVTGDRERTARPTLTVERSGDYTVTVVLYENGQRVGRESTQLRNVEGLSPSPIAFKRFDSGVQTIETSIGSTGGDRTSFDVGVRLWNTGTESAGDVSVELVARQSDSNVVADRTTVTVDTIDSGVAVRPTGRLEVPSGYAYRIDAIISHEGVVVSSATSVVDLDPERELSNDTTFEDVEFEAEEFVRDGGTDGSDEMIEETSTEEGPGFGVLAALAALLATAVAMRLRGDNR</sequence>
<dbReference type="GO" id="GO:0030115">
    <property type="term" value="C:S-layer"/>
    <property type="evidence" value="ECO:0007669"/>
    <property type="project" value="UniProtKB-SubCell"/>
</dbReference>
<evidence type="ECO:0000256" key="1">
    <source>
        <dbReference type="ARBA" id="ARBA00022729"/>
    </source>
</evidence>
<dbReference type="GeneID" id="36511307"/>
<dbReference type="RefSeq" id="WP_108380997.1">
    <property type="nucleotide sequence ID" value="NZ_CP028858.1"/>
</dbReference>
<evidence type="ECO:0000313" key="3">
    <source>
        <dbReference type="EMBL" id="AWB26628.1"/>
    </source>
</evidence>
<keyword evidence="1" id="KW-0732">Signal</keyword>
<evidence type="ECO:0000259" key="2">
    <source>
        <dbReference type="Pfam" id="PF24318"/>
    </source>
</evidence>
<dbReference type="EMBL" id="CP028858">
    <property type="protein sequence ID" value="AWB26628.1"/>
    <property type="molecule type" value="Genomic_DNA"/>
</dbReference>
<dbReference type="KEGG" id="harc:HARCEL1_02330"/>
<protein>
    <recommendedName>
        <fullName evidence="2">DUF7490 domain-containing protein</fullName>
    </recommendedName>
</protein>
<organism evidence="3 4">
    <name type="scientific">Halococcoides cellulosivorans</name>
    <dbReference type="NCBI Taxonomy" id="1679096"/>
    <lineage>
        <taxon>Archaea</taxon>
        <taxon>Methanobacteriati</taxon>
        <taxon>Methanobacteriota</taxon>
        <taxon>Stenosarchaea group</taxon>
        <taxon>Halobacteria</taxon>
        <taxon>Halobacteriales</taxon>
        <taxon>Haloarculaceae</taxon>
        <taxon>Halococcoides</taxon>
    </lineage>
</organism>
<dbReference type="AlphaFoldDB" id="A0A2R4WYM2"/>
<dbReference type="Pfam" id="PF24318">
    <property type="entry name" value="DUF7490"/>
    <property type="match status" value="2"/>
</dbReference>
<reference evidence="3 4" key="1">
    <citation type="submission" date="2018-04" db="EMBL/GenBank/DDBJ databases">
        <title>Halococcoides cellulosivorans gen. nov., sp. nov., an extremely halophilic cellulose-utilizing haloarchaeon from hypersaline lakes.</title>
        <authorList>
            <person name="Sorokin D.Y."/>
            <person name="Toshchakov S.V."/>
            <person name="Samarov N.I."/>
            <person name="Korzhenkov A."/>
            <person name="Kublanov I.V."/>
        </authorList>
    </citation>
    <scope>NUCLEOTIDE SEQUENCE [LARGE SCALE GENOMIC DNA]</scope>
    <source>
        <strain evidence="3 4">HArcel1</strain>
    </source>
</reference>
<feature type="domain" description="DUF7490" evidence="2">
    <location>
        <begin position="39"/>
        <end position="143"/>
    </location>
</feature>